<name>F0R6W0_PHOSB</name>
<sequence>MSLPEEMNESRINAQDRLSIEKDISSDVNGHLQWFVMRDLKRWNAKLSAYELFKSLKIQVFTPMVWKLVTRNGKRYREEVPFMQDLLFVHDTRLAVDPIVEKYDTVQYRYVRGGYKIPMTVREADMERFIHAVESTENTRYYAPEEISSDMIGRKVRIVGGPLDGYEGNLQKMQGARTKRMFVELPNLLAAAVEVQPEYIQLI</sequence>
<dbReference type="HOGENOM" id="CLU_067287_3_0_10"/>
<evidence type="ECO:0000313" key="3">
    <source>
        <dbReference type="EMBL" id="ADY34877.1"/>
    </source>
</evidence>
<evidence type="ECO:0000313" key="4">
    <source>
        <dbReference type="Proteomes" id="UP000007486"/>
    </source>
</evidence>
<dbReference type="eggNOG" id="COG0250">
    <property type="taxonomic scope" value="Bacteria"/>
</dbReference>
<dbReference type="NCBIfam" id="NF033644">
    <property type="entry name" value="antiterm_UpxY"/>
    <property type="match status" value="1"/>
</dbReference>
<dbReference type="STRING" id="667015.Bacsa_0266"/>
<dbReference type="GO" id="GO:0006354">
    <property type="term" value="P:DNA-templated transcription elongation"/>
    <property type="evidence" value="ECO:0007669"/>
    <property type="project" value="InterPro"/>
</dbReference>
<dbReference type="InterPro" id="IPR036735">
    <property type="entry name" value="NGN_dom_sf"/>
</dbReference>
<dbReference type="Proteomes" id="UP000007486">
    <property type="component" value="Chromosome"/>
</dbReference>
<dbReference type="Gene3D" id="3.30.70.940">
    <property type="entry name" value="NusG, N-terminal domain"/>
    <property type="match status" value="1"/>
</dbReference>
<dbReference type="CDD" id="cd09895">
    <property type="entry name" value="NGN_SP_UpxY"/>
    <property type="match status" value="1"/>
</dbReference>
<proteinExistence type="predicted"/>
<keyword evidence="1" id="KW-0804">Transcription</keyword>
<evidence type="ECO:0000259" key="2">
    <source>
        <dbReference type="Pfam" id="PF02357"/>
    </source>
</evidence>
<evidence type="ECO:0000256" key="1">
    <source>
        <dbReference type="ARBA" id="ARBA00023163"/>
    </source>
</evidence>
<dbReference type="KEGG" id="bsa:Bacsa_0266"/>
<protein>
    <submittedName>
        <fullName evidence="3">Putative transcriptional regulator Updx-like protein</fullName>
    </submittedName>
</protein>
<dbReference type="InterPro" id="IPR006645">
    <property type="entry name" value="NGN-like_dom"/>
</dbReference>
<dbReference type="EMBL" id="CP002530">
    <property type="protein sequence ID" value="ADY34877.1"/>
    <property type="molecule type" value="Genomic_DNA"/>
</dbReference>
<gene>
    <name evidence="3" type="ordered locus">Bacsa_0266</name>
</gene>
<dbReference type="AlphaFoldDB" id="F0R6W0"/>
<organism evidence="3 4">
    <name type="scientific">Phocaeicola salanitronis (strain DSM 18170 / JCM 13657 / CCUG 60908 / BL78)</name>
    <name type="common">Bacteroides salanitronis</name>
    <dbReference type="NCBI Taxonomy" id="667015"/>
    <lineage>
        <taxon>Bacteria</taxon>
        <taxon>Pseudomonadati</taxon>
        <taxon>Bacteroidota</taxon>
        <taxon>Bacteroidia</taxon>
        <taxon>Bacteroidales</taxon>
        <taxon>Bacteroidaceae</taxon>
        <taxon>Phocaeicola</taxon>
    </lineage>
</organism>
<accession>F0R6W0</accession>
<keyword evidence="4" id="KW-1185">Reference proteome</keyword>
<feature type="domain" description="NusG-like N-terminal" evidence="2">
    <location>
        <begin position="33"/>
        <end position="129"/>
    </location>
</feature>
<dbReference type="Pfam" id="PF02357">
    <property type="entry name" value="NusG"/>
    <property type="match status" value="1"/>
</dbReference>
<reference evidence="3 4" key="1">
    <citation type="journal article" date="2011" name="Stand. Genomic Sci.">
        <title>Complete genome sequence of Bacteroides salanitronis type strain (BL78).</title>
        <authorList>
            <person name="Gronow S."/>
            <person name="Held B."/>
            <person name="Lucas S."/>
            <person name="Lapidus A."/>
            <person name="Del Rio T.G."/>
            <person name="Nolan M."/>
            <person name="Tice H."/>
            <person name="Deshpande S."/>
            <person name="Cheng J.F."/>
            <person name="Pitluck S."/>
            <person name="Liolios K."/>
            <person name="Pagani I."/>
            <person name="Ivanova N."/>
            <person name="Mavromatis K."/>
            <person name="Pati A."/>
            <person name="Tapia R."/>
            <person name="Han C."/>
            <person name="Goodwin L."/>
            <person name="Chen A."/>
            <person name="Palaniappan K."/>
            <person name="Land M."/>
            <person name="Hauser L."/>
            <person name="Chang Y.J."/>
            <person name="Jeffries C.D."/>
            <person name="Brambilla E.M."/>
            <person name="Rohde M."/>
            <person name="Goker M."/>
            <person name="Detter J.C."/>
            <person name="Woyke T."/>
            <person name="Bristow J."/>
            <person name="Markowitz V."/>
            <person name="Hugenholtz P."/>
            <person name="Kyrpides N.C."/>
            <person name="Klenk H.P."/>
            <person name="Eisen J.A."/>
        </authorList>
    </citation>
    <scope>NUCLEOTIDE SEQUENCE [LARGE SCALE GENOMIC DNA]</scope>
    <source>
        <strain evidence="3 4">DSM 18170</strain>
    </source>
</reference>